<evidence type="ECO:0000313" key="2">
    <source>
        <dbReference type="Proteomes" id="UP000002725"/>
    </source>
</evidence>
<accession>B4S4R4</accession>
<dbReference type="STRING" id="290512.Paes_1948"/>
<reference evidence="1" key="1">
    <citation type="submission" date="2008-06" db="EMBL/GenBank/DDBJ databases">
        <title>Complete sequence of chromosome of Prosthecochloris aestuarii DSM 271.</title>
        <authorList>
            <consortium name="US DOE Joint Genome Institute"/>
            <person name="Lucas S."/>
            <person name="Copeland A."/>
            <person name="Lapidus A."/>
            <person name="Glavina del Rio T."/>
            <person name="Dalin E."/>
            <person name="Tice H."/>
            <person name="Bruce D."/>
            <person name="Goodwin L."/>
            <person name="Pitluck S."/>
            <person name="Schmutz J."/>
            <person name="Larimer F."/>
            <person name="Land M."/>
            <person name="Hauser L."/>
            <person name="Kyrpides N."/>
            <person name="Anderson I."/>
            <person name="Liu Z."/>
            <person name="Li T."/>
            <person name="Zhao F."/>
            <person name="Overmann J."/>
            <person name="Bryant D.A."/>
            <person name="Richardson P."/>
        </authorList>
    </citation>
    <scope>NUCLEOTIDE SEQUENCE [LARGE SCALE GENOMIC DNA]</scope>
    <source>
        <strain evidence="1">DSM 271</strain>
    </source>
</reference>
<dbReference type="KEGG" id="paa:Paes_1948"/>
<protein>
    <submittedName>
        <fullName evidence="1">Uncharacterized protein</fullName>
    </submittedName>
</protein>
<dbReference type="Proteomes" id="UP000002725">
    <property type="component" value="Chromosome"/>
</dbReference>
<keyword evidence="2" id="KW-1185">Reference proteome</keyword>
<evidence type="ECO:0000313" key="1">
    <source>
        <dbReference type="EMBL" id="ACF46960.1"/>
    </source>
</evidence>
<name>B4S4R4_PROA2</name>
<dbReference type="EMBL" id="CP001108">
    <property type="protein sequence ID" value="ACF46960.1"/>
    <property type="molecule type" value="Genomic_DNA"/>
</dbReference>
<dbReference type="eggNOG" id="ENOG5033J53">
    <property type="taxonomic scope" value="Bacteria"/>
</dbReference>
<organism evidence="1 2">
    <name type="scientific">Prosthecochloris aestuarii (strain DSM 271 / SK 413)</name>
    <dbReference type="NCBI Taxonomy" id="290512"/>
    <lineage>
        <taxon>Bacteria</taxon>
        <taxon>Pseudomonadati</taxon>
        <taxon>Chlorobiota</taxon>
        <taxon>Chlorobiia</taxon>
        <taxon>Chlorobiales</taxon>
        <taxon>Chlorobiaceae</taxon>
        <taxon>Prosthecochloris</taxon>
    </lineage>
</organism>
<dbReference type="HOGENOM" id="CLU_946115_0_0_10"/>
<gene>
    <name evidence="1" type="ordered locus">Paes_1948</name>
</gene>
<sequence>MTRSRHACIIDRLSTTVVEIGFDLDDAPDSTRQKTINVGTRHIMGEDQKRALRKIGELLKKMKAKKTSLCIHPDRFYPLDTLFARKLDKEEMDAQCRTEAGYFLRNPDNYSCETIPYCSEKEDSLFSKHLLLLYPRPLLSSIRNGLEPWSDIDATLLYLKPLVSISAMTEKKLCLLELEADYAAFSVSSNGKIEYYRYWELQKPGEAEYFALHELKHSRIPEDHDVYVTGVLTENNVMMERLKKASADNLLPLDPSEIMPEAVKWKKNMKTPAVLKALATILETPSDTA</sequence>
<dbReference type="AlphaFoldDB" id="B4S4R4"/>
<proteinExistence type="predicted"/>
<dbReference type="RefSeq" id="WP_012506493.1">
    <property type="nucleotide sequence ID" value="NC_011059.1"/>
</dbReference>